<dbReference type="Proteomes" id="UP000555728">
    <property type="component" value="Unassembled WGS sequence"/>
</dbReference>
<protein>
    <submittedName>
        <fullName evidence="2">Catechol 2,3-dioxygenase-like lactoylglutathione lyase family enzyme</fullName>
    </submittedName>
</protein>
<evidence type="ECO:0000259" key="1">
    <source>
        <dbReference type="PROSITE" id="PS51819"/>
    </source>
</evidence>
<dbReference type="CDD" id="cd06587">
    <property type="entry name" value="VOC"/>
    <property type="match status" value="1"/>
</dbReference>
<feature type="domain" description="VOC" evidence="1">
    <location>
        <begin position="2"/>
        <end position="118"/>
    </location>
</feature>
<keyword evidence="3" id="KW-1185">Reference proteome</keyword>
<dbReference type="InterPro" id="IPR029068">
    <property type="entry name" value="Glyas_Bleomycin-R_OHBP_Dase"/>
</dbReference>
<dbReference type="RefSeq" id="WP_184435869.1">
    <property type="nucleotide sequence ID" value="NZ_JACIGI010000020.1"/>
</dbReference>
<dbReference type="GO" id="GO:0016829">
    <property type="term" value="F:lyase activity"/>
    <property type="evidence" value="ECO:0007669"/>
    <property type="project" value="UniProtKB-KW"/>
</dbReference>
<evidence type="ECO:0000313" key="2">
    <source>
        <dbReference type="EMBL" id="MBB4286751.1"/>
    </source>
</evidence>
<comment type="caution">
    <text evidence="2">The sequence shown here is derived from an EMBL/GenBank/DDBJ whole genome shotgun (WGS) entry which is preliminary data.</text>
</comment>
<keyword evidence="2" id="KW-0560">Oxidoreductase</keyword>
<name>A0A7W6S120_9PROT</name>
<accession>A0A7W6S120</accession>
<dbReference type="PROSITE" id="PS51819">
    <property type="entry name" value="VOC"/>
    <property type="match status" value="1"/>
</dbReference>
<keyword evidence="2" id="KW-0456">Lyase</keyword>
<dbReference type="EMBL" id="JACIGI010000020">
    <property type="protein sequence ID" value="MBB4286751.1"/>
    <property type="molecule type" value="Genomic_DNA"/>
</dbReference>
<dbReference type="GO" id="GO:0051213">
    <property type="term" value="F:dioxygenase activity"/>
    <property type="evidence" value="ECO:0007669"/>
    <property type="project" value="UniProtKB-KW"/>
</dbReference>
<dbReference type="InterPro" id="IPR004360">
    <property type="entry name" value="Glyas_Fos-R_dOase_dom"/>
</dbReference>
<organism evidence="2 3">
    <name type="scientific">Roseospira goensis</name>
    <dbReference type="NCBI Taxonomy" id="391922"/>
    <lineage>
        <taxon>Bacteria</taxon>
        <taxon>Pseudomonadati</taxon>
        <taxon>Pseudomonadota</taxon>
        <taxon>Alphaproteobacteria</taxon>
        <taxon>Rhodospirillales</taxon>
        <taxon>Rhodospirillaceae</taxon>
        <taxon>Roseospira</taxon>
    </lineage>
</organism>
<sequence length="126" mass="12956">MRLYGIRLFVDDLDAARRFYGATLGLPLAWDAPDEGAVGFAAGDGHLIVERADPDGPDGALVGRFVGASLEVPDAVALYQALAARGVVFDMAPAVQPWGGVMAHFRDPAGNVLTLISPPPGATAGG</sequence>
<proteinExistence type="predicted"/>
<evidence type="ECO:0000313" key="3">
    <source>
        <dbReference type="Proteomes" id="UP000555728"/>
    </source>
</evidence>
<dbReference type="Pfam" id="PF00903">
    <property type="entry name" value="Glyoxalase"/>
    <property type="match status" value="1"/>
</dbReference>
<dbReference type="Gene3D" id="3.10.180.10">
    <property type="entry name" value="2,3-Dihydroxybiphenyl 1,2-Dioxygenase, domain 1"/>
    <property type="match status" value="1"/>
</dbReference>
<reference evidence="2 3" key="1">
    <citation type="submission" date="2020-08" db="EMBL/GenBank/DDBJ databases">
        <title>Genome sequencing of Purple Non-Sulfur Bacteria from various extreme environments.</title>
        <authorList>
            <person name="Mayer M."/>
        </authorList>
    </citation>
    <scope>NUCLEOTIDE SEQUENCE [LARGE SCALE GENOMIC DNA]</scope>
    <source>
        <strain evidence="2 3">JA135</strain>
    </source>
</reference>
<dbReference type="SUPFAM" id="SSF54593">
    <property type="entry name" value="Glyoxalase/Bleomycin resistance protein/Dihydroxybiphenyl dioxygenase"/>
    <property type="match status" value="1"/>
</dbReference>
<dbReference type="InterPro" id="IPR037523">
    <property type="entry name" value="VOC_core"/>
</dbReference>
<gene>
    <name evidence="2" type="ORF">GGD88_002488</name>
</gene>
<keyword evidence="2" id="KW-0223">Dioxygenase</keyword>
<dbReference type="AlphaFoldDB" id="A0A7W6S120"/>